<feature type="domain" description="Beta-lactamase-related" evidence="3">
    <location>
        <begin position="54"/>
        <end position="378"/>
    </location>
</feature>
<dbReference type="Pfam" id="PF00144">
    <property type="entry name" value="Beta-lactamase"/>
    <property type="match status" value="1"/>
</dbReference>
<feature type="signal peptide" evidence="2">
    <location>
        <begin position="1"/>
        <end position="27"/>
    </location>
</feature>
<dbReference type="Gene3D" id="3.40.710.10">
    <property type="entry name" value="DD-peptidase/beta-lactamase superfamily"/>
    <property type="match status" value="1"/>
</dbReference>
<reference evidence="4 5" key="1">
    <citation type="submission" date="2020-08" db="EMBL/GenBank/DDBJ databases">
        <title>Genomic Encyclopedia of Type Strains, Phase IV (KMG-IV): sequencing the most valuable type-strain genomes for metagenomic binning, comparative biology and taxonomic classification.</title>
        <authorList>
            <person name="Goeker M."/>
        </authorList>
    </citation>
    <scope>NUCLEOTIDE SEQUENCE [LARGE SCALE GENOMIC DNA]</scope>
    <source>
        <strain evidence="4 5">YIM 65646</strain>
    </source>
</reference>
<name>A0A841FR56_9ACTN</name>
<dbReference type="InterPro" id="IPR050491">
    <property type="entry name" value="AmpC-like"/>
</dbReference>
<dbReference type="PANTHER" id="PTHR46825">
    <property type="entry name" value="D-ALANYL-D-ALANINE-CARBOXYPEPTIDASE/ENDOPEPTIDASE AMPH"/>
    <property type="match status" value="1"/>
</dbReference>
<dbReference type="RefSeq" id="WP_184792858.1">
    <property type="nucleotide sequence ID" value="NZ_BONT01000101.1"/>
</dbReference>
<evidence type="ECO:0000256" key="2">
    <source>
        <dbReference type="SAM" id="SignalP"/>
    </source>
</evidence>
<feature type="region of interest" description="Disordered" evidence="1">
    <location>
        <begin position="304"/>
        <end position="324"/>
    </location>
</feature>
<dbReference type="AlphaFoldDB" id="A0A841FR56"/>
<dbReference type="PROSITE" id="PS51318">
    <property type="entry name" value="TAT"/>
    <property type="match status" value="1"/>
</dbReference>
<feature type="chain" id="PRO_5032662603" evidence="2">
    <location>
        <begin position="28"/>
        <end position="394"/>
    </location>
</feature>
<dbReference type="PANTHER" id="PTHR46825:SF9">
    <property type="entry name" value="BETA-LACTAMASE-RELATED DOMAIN-CONTAINING PROTEIN"/>
    <property type="match status" value="1"/>
</dbReference>
<evidence type="ECO:0000256" key="1">
    <source>
        <dbReference type="SAM" id="MobiDB-lite"/>
    </source>
</evidence>
<keyword evidence="5" id="KW-1185">Reference proteome</keyword>
<protein>
    <submittedName>
        <fullName evidence="4">CubicO group peptidase (Beta-lactamase class C family)</fullName>
    </submittedName>
</protein>
<keyword evidence="2" id="KW-0732">Signal</keyword>
<sequence length="394" mass="42121">MTRPTFATSRRSMLGLLGAAVPFAAGAALAVGEEPAAADEGSHVPPGLRPGGEVDRLIRRLHSEGAFSGTVRVTRKGRTVLERSVGMADRATGTANTRGTRFCVGSVTKMFTAVALLRLVQEHRVDLSAPIGTYLDGFAADVARTVTPHHLLTHTSGLGDYMRVPGFFDEAPGWATVADAWEGGLSFVRRDPLAFPAGGRHVYSNSGFYVLGAIVAAVSGRSYYDYVAEHVFARAGMRRSGFFTKDVWRSDTTIARPYQDGADVLESAHFHIGSPAGSSFADAADLERFMNALYTDRLLNAPHTHLATSPKGRRPDLPPDPSKPRLDTFYSYAPALRLVADRDWAVGHGGGAPGVSANVERYPRGEWVAVTLSNAGDRATGPVDRLISDLITGS</sequence>
<organism evidence="4 5">
    <name type="scientific">Phytomonospora endophytica</name>
    <dbReference type="NCBI Taxonomy" id="714109"/>
    <lineage>
        <taxon>Bacteria</taxon>
        <taxon>Bacillati</taxon>
        <taxon>Actinomycetota</taxon>
        <taxon>Actinomycetes</taxon>
        <taxon>Micromonosporales</taxon>
        <taxon>Micromonosporaceae</taxon>
        <taxon>Phytomonospora</taxon>
    </lineage>
</organism>
<dbReference type="SUPFAM" id="SSF56601">
    <property type="entry name" value="beta-lactamase/transpeptidase-like"/>
    <property type="match status" value="1"/>
</dbReference>
<gene>
    <name evidence="4" type="ORF">HNR73_007679</name>
</gene>
<accession>A0A841FR56</accession>
<comment type="caution">
    <text evidence="4">The sequence shown here is derived from an EMBL/GenBank/DDBJ whole genome shotgun (WGS) entry which is preliminary data.</text>
</comment>
<dbReference type="InterPro" id="IPR006311">
    <property type="entry name" value="TAT_signal"/>
</dbReference>
<dbReference type="Proteomes" id="UP000548476">
    <property type="component" value="Unassembled WGS sequence"/>
</dbReference>
<evidence type="ECO:0000313" key="5">
    <source>
        <dbReference type="Proteomes" id="UP000548476"/>
    </source>
</evidence>
<proteinExistence type="predicted"/>
<dbReference type="InterPro" id="IPR001466">
    <property type="entry name" value="Beta-lactam-related"/>
</dbReference>
<dbReference type="InterPro" id="IPR012338">
    <property type="entry name" value="Beta-lactam/transpept-like"/>
</dbReference>
<feature type="compositionally biased region" description="Basic and acidic residues" evidence="1">
    <location>
        <begin position="313"/>
        <end position="324"/>
    </location>
</feature>
<evidence type="ECO:0000313" key="4">
    <source>
        <dbReference type="EMBL" id="MBB6039781.1"/>
    </source>
</evidence>
<dbReference type="EMBL" id="JACHGT010000025">
    <property type="protein sequence ID" value="MBB6039781.1"/>
    <property type="molecule type" value="Genomic_DNA"/>
</dbReference>
<evidence type="ECO:0000259" key="3">
    <source>
        <dbReference type="Pfam" id="PF00144"/>
    </source>
</evidence>